<evidence type="ECO:0000259" key="2">
    <source>
        <dbReference type="Pfam" id="PF13649"/>
    </source>
</evidence>
<feature type="compositionally biased region" description="Polar residues" evidence="1">
    <location>
        <begin position="299"/>
        <end position="314"/>
    </location>
</feature>
<dbReference type="Proteomes" id="UP000053989">
    <property type="component" value="Unassembled WGS sequence"/>
</dbReference>
<dbReference type="EMBL" id="KN822015">
    <property type="protein sequence ID" value="KIM66848.1"/>
    <property type="molecule type" value="Genomic_DNA"/>
</dbReference>
<feature type="compositionally biased region" description="Pro residues" evidence="1">
    <location>
        <begin position="145"/>
        <end position="160"/>
    </location>
</feature>
<gene>
    <name evidence="3" type="ORF">SCLCIDRAFT_21622</name>
</gene>
<feature type="compositionally biased region" description="Low complexity" evidence="1">
    <location>
        <begin position="334"/>
        <end position="358"/>
    </location>
</feature>
<feature type="compositionally biased region" description="Pro residues" evidence="1">
    <location>
        <begin position="863"/>
        <end position="873"/>
    </location>
</feature>
<evidence type="ECO:0000313" key="4">
    <source>
        <dbReference type="Proteomes" id="UP000053989"/>
    </source>
</evidence>
<protein>
    <recommendedName>
        <fullName evidence="2">Methyltransferase domain-containing protein</fullName>
    </recommendedName>
</protein>
<feature type="region of interest" description="Disordered" evidence="1">
    <location>
        <begin position="204"/>
        <end position="379"/>
    </location>
</feature>
<sequence length="1207" mass="130939">MFASLSRLGMPGVNIVPRRGPVHERDHCSHCDPPHSLFSSSCSCSCSSSYTDESSSLPSSRPRTPFDSKGGRPVTAGSESRLELAHRAIAPSSRHPPPPRPARNPARIHKEAPTRNKLVSESGEGKTQVARRLQVEYIPARVAPSPHPPPSRPLPYPPGAYPTQSPLGTIRIPSHSNTAQKDTATVQPPMPLLPVLPVFLTREASSSSSTSTSTSSSTSSTLPHSDTMLAVPLLHPSTHQGSPAKKDHQQLQQGQQPQSHPGAQLADSNKHRSKCIFPSRSGSMSPPPASPANLLFLSQHPSVSTLNLSASSRNPLPHLPTPAIHSLPSPPSHSPRSQRPYATPSSSSLQTASNSLLSQDSRSDITMSTKSSIDRRDPSFRFRGPLGHPLWGLPVGVASESRQPAPPIPTHPPSSFSMSMSGKRHKLRNSLSPLRAGLPERDDFAELEDRRMRGGVPAPRLRPQARTTSYSPANLSVLNVHGGLDASRRRHHPFRPESVPYPRNYERAILDLDAWDTLWLRQACKSVTFHQFKEGQEPKRVLDIGCGSGTWVFECASVWKESTFVGLDVVPIQPDLARLPANLSKRIEWVRANFLERLPFANDEFDFVHMKRIARGVPEDMWDVLFEELTRIMKPGAALEIVEEDLTFPGRPVDADEGSEFGSSSSTLGGDGGGAPSSSSGCTRSLRKRTAGQGQELDGLVDGGPVVTSEINVPSSSSAPDIATTREVQVPEPLTLNPVPGVQRSRSFTHPSAEASARSSGTPPTGRCKKRPSTAQSAPPQKLCQAPSASQLGMAVAAAAAVTRLSLSRKRPKSKTERPWTANSAPGRCSSVPLQSVSTPSSAMFPPSSYSPSYRPATSGSVPPTPPISPPPKLKTDAMSQAILTESVVPGYMMTPYPGAKPPAVGHKKGGVSLDRTVGMNGSTSVTGGGAEVGMEKKVILENPRDHTVLEAIYNEMHAERFVNLTPLSLLGNALGLWFKDVRTHAPIVFRFPPSREELQQGPTLLSLSDLMAGTSPYASFDDVQFTAAIPPARMMSCDAPPSPQSGTTMTTALLRRQVERRLMWGLPNGTLEVDLRTLNVHLGIRVKEVLGCAEAMWDWMADYQMKARGGDRDPRGVYALISQLSRAEFDDLLAKFELDMEEYTTHGRILEDQLGWFAIPDAIPQEKRVFEDKWRVYADSVRTVGIPAPSMRLSRTMRVFIAWKPS</sequence>
<evidence type="ECO:0000313" key="3">
    <source>
        <dbReference type="EMBL" id="KIM66848.1"/>
    </source>
</evidence>
<dbReference type="InterPro" id="IPR041698">
    <property type="entry name" value="Methyltransf_25"/>
</dbReference>
<feature type="compositionally biased region" description="Low complexity" evidence="1">
    <location>
        <begin position="205"/>
        <end position="221"/>
    </location>
</feature>
<reference evidence="4" key="2">
    <citation type="submission" date="2015-01" db="EMBL/GenBank/DDBJ databases">
        <title>Evolutionary Origins and Diversification of the Mycorrhizal Mutualists.</title>
        <authorList>
            <consortium name="DOE Joint Genome Institute"/>
            <consortium name="Mycorrhizal Genomics Consortium"/>
            <person name="Kohler A."/>
            <person name="Kuo A."/>
            <person name="Nagy L.G."/>
            <person name="Floudas D."/>
            <person name="Copeland A."/>
            <person name="Barry K.W."/>
            <person name="Cichocki N."/>
            <person name="Veneault-Fourrey C."/>
            <person name="LaButti K."/>
            <person name="Lindquist E.A."/>
            <person name="Lipzen A."/>
            <person name="Lundell T."/>
            <person name="Morin E."/>
            <person name="Murat C."/>
            <person name="Riley R."/>
            <person name="Ohm R."/>
            <person name="Sun H."/>
            <person name="Tunlid A."/>
            <person name="Henrissat B."/>
            <person name="Grigoriev I.V."/>
            <person name="Hibbett D.S."/>
            <person name="Martin F."/>
        </authorList>
    </citation>
    <scope>NUCLEOTIDE SEQUENCE [LARGE SCALE GENOMIC DNA]</scope>
    <source>
        <strain evidence="4">Foug A</strain>
    </source>
</reference>
<dbReference type="InParanoid" id="A0A0C2ZZK1"/>
<feature type="region of interest" description="Disordered" evidence="1">
    <location>
        <begin position="649"/>
        <end position="786"/>
    </location>
</feature>
<dbReference type="GO" id="GO:0008168">
    <property type="term" value="F:methyltransferase activity"/>
    <property type="evidence" value="ECO:0007669"/>
    <property type="project" value="TreeGrafter"/>
</dbReference>
<accession>A0A0C2ZZK1</accession>
<feature type="domain" description="Methyltransferase" evidence="2">
    <location>
        <begin position="541"/>
        <end position="636"/>
    </location>
</feature>
<dbReference type="CDD" id="cd02440">
    <property type="entry name" value="AdoMet_MTases"/>
    <property type="match status" value="1"/>
</dbReference>
<keyword evidence="4" id="KW-1185">Reference proteome</keyword>
<proteinExistence type="predicted"/>
<dbReference type="PANTHER" id="PTHR43591:SF24">
    <property type="entry name" value="2-METHOXY-6-POLYPRENYL-1,4-BENZOQUINOL METHYLASE, MITOCHONDRIAL"/>
    <property type="match status" value="1"/>
</dbReference>
<dbReference type="STRING" id="1036808.A0A0C2ZZK1"/>
<dbReference type="OrthoDB" id="2013972at2759"/>
<dbReference type="AlphaFoldDB" id="A0A0C2ZZK1"/>
<dbReference type="Pfam" id="PF13649">
    <property type="entry name" value="Methyltransf_25"/>
    <property type="match status" value="1"/>
</dbReference>
<feature type="region of interest" description="Disordered" evidence="1">
    <location>
        <begin position="50"/>
        <end position="191"/>
    </location>
</feature>
<reference evidence="3 4" key="1">
    <citation type="submission" date="2014-04" db="EMBL/GenBank/DDBJ databases">
        <authorList>
            <consortium name="DOE Joint Genome Institute"/>
            <person name="Kuo A."/>
            <person name="Kohler A."/>
            <person name="Nagy L.G."/>
            <person name="Floudas D."/>
            <person name="Copeland A."/>
            <person name="Barry K.W."/>
            <person name="Cichocki N."/>
            <person name="Veneault-Fourrey C."/>
            <person name="LaButti K."/>
            <person name="Lindquist E.A."/>
            <person name="Lipzen A."/>
            <person name="Lundell T."/>
            <person name="Morin E."/>
            <person name="Murat C."/>
            <person name="Sun H."/>
            <person name="Tunlid A."/>
            <person name="Henrissat B."/>
            <person name="Grigoriev I.V."/>
            <person name="Hibbett D.S."/>
            <person name="Martin F."/>
            <person name="Nordberg H.P."/>
            <person name="Cantor M.N."/>
            <person name="Hua S.X."/>
        </authorList>
    </citation>
    <scope>NUCLEOTIDE SEQUENCE [LARGE SCALE GENOMIC DNA]</scope>
    <source>
        <strain evidence="3 4">Foug A</strain>
    </source>
</reference>
<feature type="region of interest" description="Disordered" evidence="1">
    <location>
        <begin position="806"/>
        <end position="875"/>
    </location>
</feature>
<feature type="compositionally biased region" description="Polar residues" evidence="1">
    <location>
        <begin position="709"/>
        <end position="719"/>
    </location>
</feature>
<dbReference type="InterPro" id="IPR029063">
    <property type="entry name" value="SAM-dependent_MTases_sf"/>
</dbReference>
<evidence type="ECO:0000256" key="1">
    <source>
        <dbReference type="SAM" id="MobiDB-lite"/>
    </source>
</evidence>
<feature type="compositionally biased region" description="Low complexity" evidence="1">
    <location>
        <begin position="840"/>
        <end position="859"/>
    </location>
</feature>
<feature type="compositionally biased region" description="Low complexity" evidence="1">
    <location>
        <begin position="50"/>
        <end position="63"/>
    </location>
</feature>
<dbReference type="Gene3D" id="3.40.50.150">
    <property type="entry name" value="Vaccinia Virus protein VP39"/>
    <property type="match status" value="1"/>
</dbReference>
<dbReference type="HOGENOM" id="CLU_297009_0_0_1"/>
<dbReference type="SUPFAM" id="SSF53335">
    <property type="entry name" value="S-adenosyl-L-methionine-dependent methyltransferases"/>
    <property type="match status" value="1"/>
</dbReference>
<feature type="compositionally biased region" description="Polar residues" evidence="1">
    <location>
        <begin position="174"/>
        <end position="185"/>
    </location>
</feature>
<dbReference type="PANTHER" id="PTHR43591">
    <property type="entry name" value="METHYLTRANSFERASE"/>
    <property type="match status" value="1"/>
</dbReference>
<feature type="region of interest" description="Disordered" evidence="1">
    <location>
        <begin position="401"/>
        <end position="421"/>
    </location>
</feature>
<feature type="compositionally biased region" description="Low complexity" evidence="1">
    <location>
        <begin position="250"/>
        <end position="264"/>
    </location>
</feature>
<name>A0A0C2ZZK1_9AGAM</name>
<organism evidence="3 4">
    <name type="scientific">Scleroderma citrinum Foug A</name>
    <dbReference type="NCBI Taxonomy" id="1036808"/>
    <lineage>
        <taxon>Eukaryota</taxon>
        <taxon>Fungi</taxon>
        <taxon>Dikarya</taxon>
        <taxon>Basidiomycota</taxon>
        <taxon>Agaricomycotina</taxon>
        <taxon>Agaricomycetes</taxon>
        <taxon>Agaricomycetidae</taxon>
        <taxon>Boletales</taxon>
        <taxon>Sclerodermatineae</taxon>
        <taxon>Sclerodermataceae</taxon>
        <taxon>Scleroderma</taxon>
    </lineage>
</organism>